<dbReference type="PANTHER" id="PTHR30250">
    <property type="entry name" value="PST FAMILY PREDICTED COLANIC ACID TRANSPORTER"/>
    <property type="match status" value="1"/>
</dbReference>
<evidence type="ECO:0008006" key="9">
    <source>
        <dbReference type="Google" id="ProtNLM"/>
    </source>
</evidence>
<evidence type="ECO:0000256" key="1">
    <source>
        <dbReference type="ARBA" id="ARBA00004651"/>
    </source>
</evidence>
<evidence type="ECO:0000256" key="7">
    <source>
        <dbReference type="SAM" id="Phobius"/>
    </source>
</evidence>
<dbReference type="EMBL" id="UINC01012098">
    <property type="protein sequence ID" value="SVA53021.1"/>
    <property type="molecule type" value="Genomic_DNA"/>
</dbReference>
<evidence type="ECO:0000313" key="8">
    <source>
        <dbReference type="EMBL" id="SVA53021.1"/>
    </source>
</evidence>
<keyword evidence="6 7" id="KW-0472">Membrane</keyword>
<keyword evidence="4 7" id="KW-0812">Transmembrane</keyword>
<evidence type="ECO:0000256" key="6">
    <source>
        <dbReference type="ARBA" id="ARBA00023136"/>
    </source>
</evidence>
<evidence type="ECO:0000256" key="2">
    <source>
        <dbReference type="ARBA" id="ARBA00007430"/>
    </source>
</evidence>
<evidence type="ECO:0000256" key="4">
    <source>
        <dbReference type="ARBA" id="ARBA00022692"/>
    </source>
</evidence>
<dbReference type="Pfam" id="PF13440">
    <property type="entry name" value="Polysacc_synt_3"/>
    <property type="match status" value="1"/>
</dbReference>
<dbReference type="PANTHER" id="PTHR30250:SF10">
    <property type="entry name" value="LIPOPOLYSACCHARIDE BIOSYNTHESIS PROTEIN WZXC"/>
    <property type="match status" value="1"/>
</dbReference>
<keyword evidence="3" id="KW-1003">Cell membrane</keyword>
<feature type="transmembrane region" description="Helical" evidence="7">
    <location>
        <begin position="96"/>
        <end position="114"/>
    </location>
</feature>
<sequence>MLISNIVGGGVGVIMAYNNYGIWSLVWWKLTASFVEALVIWSIVPYRPKLSIDYKILRKSISFGYPLLISGVLVFISGNVDYYLVDFLMNEEALGFYWMAYQISHYLFFIRTGVNKVLYPALAKINYLKKQIELFDMITVITSVLYFIPIFTILLFAQEIIIFVYGEKWLPSAVLLQIFSIIVLIKAVASNVGPLLYTYSYTKVDMEVAIINLFLMIPLTYFLTLSYGTIGAAIAVFFVGNISVFYTYQFYVKKLINRGYLHYFLKILILLFTCLFLMWLVNYLFVVTLIHKALVYILLLFLLYLAYREDLEQIINQYNSSGELLDNSNTLEEISSEKSKYTFIVYSGSHNVTLLGATRTTDLMIVKALVDLGHKVIWVARGKLDTNICEYY</sequence>
<gene>
    <name evidence="8" type="ORF">METZ01_LOCUS105875</name>
</gene>
<evidence type="ECO:0000256" key="5">
    <source>
        <dbReference type="ARBA" id="ARBA00022989"/>
    </source>
</evidence>
<keyword evidence="5 7" id="KW-1133">Transmembrane helix</keyword>
<accession>A0A381WL55</accession>
<feature type="transmembrane region" description="Helical" evidence="7">
    <location>
        <begin position="285"/>
        <end position="307"/>
    </location>
</feature>
<dbReference type="AlphaFoldDB" id="A0A381WL55"/>
<feature type="transmembrane region" description="Helical" evidence="7">
    <location>
        <begin position="204"/>
        <end position="223"/>
    </location>
</feature>
<reference evidence="8" key="1">
    <citation type="submission" date="2018-05" db="EMBL/GenBank/DDBJ databases">
        <authorList>
            <person name="Lanie J.A."/>
            <person name="Ng W.-L."/>
            <person name="Kazmierczak K.M."/>
            <person name="Andrzejewski T.M."/>
            <person name="Davidsen T.M."/>
            <person name="Wayne K.J."/>
            <person name="Tettelin H."/>
            <person name="Glass J.I."/>
            <person name="Rusch D."/>
            <person name="Podicherti R."/>
            <person name="Tsui H.-C.T."/>
            <person name="Winkler M.E."/>
        </authorList>
    </citation>
    <scope>NUCLEOTIDE SEQUENCE</scope>
</reference>
<comment type="similarity">
    <text evidence="2">Belongs to the polysaccharide synthase family.</text>
</comment>
<feature type="transmembrane region" description="Helical" evidence="7">
    <location>
        <begin position="134"/>
        <end position="157"/>
    </location>
</feature>
<feature type="transmembrane region" description="Helical" evidence="7">
    <location>
        <begin position="20"/>
        <end position="44"/>
    </location>
</feature>
<proteinExistence type="inferred from homology"/>
<dbReference type="InterPro" id="IPR050833">
    <property type="entry name" value="Poly_Biosynth_Transport"/>
</dbReference>
<feature type="transmembrane region" description="Helical" evidence="7">
    <location>
        <begin position="260"/>
        <end position="279"/>
    </location>
</feature>
<protein>
    <recommendedName>
        <fullName evidence="9">Polysaccharide biosynthesis protein C-terminal domain-containing protein</fullName>
    </recommendedName>
</protein>
<feature type="transmembrane region" description="Helical" evidence="7">
    <location>
        <begin position="169"/>
        <end position="192"/>
    </location>
</feature>
<organism evidence="8">
    <name type="scientific">marine metagenome</name>
    <dbReference type="NCBI Taxonomy" id="408172"/>
    <lineage>
        <taxon>unclassified sequences</taxon>
        <taxon>metagenomes</taxon>
        <taxon>ecological metagenomes</taxon>
    </lineage>
</organism>
<feature type="transmembrane region" description="Helical" evidence="7">
    <location>
        <begin position="65"/>
        <end position="84"/>
    </location>
</feature>
<comment type="subcellular location">
    <subcellularLocation>
        <location evidence="1">Cell membrane</location>
        <topology evidence="1">Multi-pass membrane protein</topology>
    </subcellularLocation>
</comment>
<name>A0A381WL55_9ZZZZ</name>
<feature type="transmembrane region" description="Helical" evidence="7">
    <location>
        <begin position="229"/>
        <end position="248"/>
    </location>
</feature>
<dbReference type="GO" id="GO:0005886">
    <property type="term" value="C:plasma membrane"/>
    <property type="evidence" value="ECO:0007669"/>
    <property type="project" value="UniProtKB-SubCell"/>
</dbReference>
<evidence type="ECO:0000256" key="3">
    <source>
        <dbReference type="ARBA" id="ARBA00022475"/>
    </source>
</evidence>
<feature type="non-terminal residue" evidence="8">
    <location>
        <position position="392"/>
    </location>
</feature>